<evidence type="ECO:0000256" key="3">
    <source>
        <dbReference type="ARBA" id="ARBA00006366"/>
    </source>
</evidence>
<feature type="transmembrane region" description="Helical" evidence="9">
    <location>
        <begin position="244"/>
        <end position="267"/>
    </location>
</feature>
<keyword evidence="4 9" id="KW-0813">Transport</keyword>
<protein>
    <recommendedName>
        <fullName evidence="9">Riboflavin transporter</fullName>
    </recommendedName>
</protein>
<evidence type="ECO:0000256" key="7">
    <source>
        <dbReference type="ARBA" id="ARBA00022989"/>
    </source>
</evidence>
<comment type="function">
    <text evidence="9">Plasma membrane transporter mediating the uptake by cells of the water soluble vitamin B2/riboflavin that plays a key role in biochemical oxidation-reduction reactions of the carbohydrate, lipid, and amino acid metabolism.</text>
</comment>
<dbReference type="InterPro" id="IPR009357">
    <property type="entry name" value="Riboflavin_transptr"/>
</dbReference>
<comment type="caution">
    <text evidence="9">Lacks conserved residue(s) required for the propagation of feature annotation.</text>
</comment>
<keyword evidence="6 9" id="KW-0812">Transmembrane</keyword>
<evidence type="ECO:0000256" key="2">
    <source>
        <dbReference type="ARBA" id="ARBA00004651"/>
    </source>
</evidence>
<reference evidence="11" key="1">
    <citation type="submission" date="2014-03" db="EMBL/GenBank/DDBJ databases">
        <authorList>
            <person name="Aksoy S."/>
            <person name="Warren W."/>
            <person name="Wilson R.K."/>
        </authorList>
    </citation>
    <scope>NUCLEOTIDE SEQUENCE [LARGE SCALE GENOMIC DNA]</scope>
    <source>
        <strain evidence="11">IAEA</strain>
    </source>
</reference>
<sequence length="438" mass="48745">MSSIKSDKQTSVNVNNVNQDHIHSLNDSQDSTVQPSPTYSSCLVENAVQPKILKHISTPPSQRQSKSTLKFDIYSKRSSESSEISSLLNNGNKMRNRLNLTFNKMLKNRNLIVDMLAIFFGIGTWVGINGTFIQLPLLVEIAPEGWSLPSYLSVMVQFGNLGPLIYTLMHNKSIKSDTILIYGLLILGTISALLTAFFYSETAIIFGEEHSIALFVLTFLTAINACSSSVLFMPYMGRFKEIYLVTYFIGEGLSGLLPSVVALIQGIGITECILTNGTTSEGENIYEKYTPPPSFDTKVFFIFIFTMCTASCVGFFLLDRLKLAKKEYANVRVIHGNNYVYDETETKRTSSRNIDTTDNDDNDHQSNLTSKQYIFMLFLIGAICFFANGVFNSIQSYSCLPYGSDAYHLSATLSVIANPVACFLAIFLGRTSFLIKLL</sequence>
<evidence type="ECO:0000256" key="6">
    <source>
        <dbReference type="ARBA" id="ARBA00022692"/>
    </source>
</evidence>
<feature type="transmembrane region" description="Helical" evidence="9">
    <location>
        <begin position="212"/>
        <end position="232"/>
    </location>
</feature>
<feature type="transmembrane region" description="Helical" evidence="9">
    <location>
        <begin position="111"/>
        <end position="128"/>
    </location>
</feature>
<comment type="subcellular location">
    <subcellularLocation>
        <location evidence="2 9">Cell membrane</location>
        <topology evidence="2 9">Multi-pass membrane protein</topology>
    </subcellularLocation>
</comment>
<feature type="transmembrane region" description="Helical" evidence="9">
    <location>
        <begin position="373"/>
        <end position="394"/>
    </location>
</feature>
<feature type="transmembrane region" description="Helical" evidence="9">
    <location>
        <begin position="406"/>
        <end position="428"/>
    </location>
</feature>
<name>A0A1A9WB73_9MUSC</name>
<dbReference type="VEuPathDB" id="VectorBase:GBRI012920"/>
<feature type="transmembrane region" description="Helical" evidence="9">
    <location>
        <begin position="179"/>
        <end position="200"/>
    </location>
</feature>
<dbReference type="GO" id="GO:0005886">
    <property type="term" value="C:plasma membrane"/>
    <property type="evidence" value="ECO:0007669"/>
    <property type="project" value="UniProtKB-SubCell"/>
</dbReference>
<evidence type="ECO:0000313" key="11">
    <source>
        <dbReference type="Proteomes" id="UP000091820"/>
    </source>
</evidence>
<evidence type="ECO:0000313" key="10">
    <source>
        <dbReference type="EnsemblMetazoa" id="GBRI012920-PA"/>
    </source>
</evidence>
<dbReference type="GO" id="GO:0032217">
    <property type="term" value="F:riboflavin transmembrane transporter activity"/>
    <property type="evidence" value="ECO:0007669"/>
    <property type="project" value="UniProtKB-UniRule"/>
</dbReference>
<comment type="similarity">
    <text evidence="3 9">Belongs to the riboflavin transporter family.</text>
</comment>
<evidence type="ECO:0000256" key="8">
    <source>
        <dbReference type="ARBA" id="ARBA00023136"/>
    </source>
</evidence>
<evidence type="ECO:0000256" key="9">
    <source>
        <dbReference type="RuleBase" id="RU368035"/>
    </source>
</evidence>
<dbReference type="PANTHER" id="PTHR12929:SF10">
    <property type="entry name" value="RIBOFLAVIN TRANSPORTER"/>
    <property type="match status" value="1"/>
</dbReference>
<keyword evidence="11" id="KW-1185">Reference proteome</keyword>
<keyword evidence="7 9" id="KW-1133">Transmembrane helix</keyword>
<feature type="transmembrane region" description="Helical" evidence="9">
    <location>
        <begin position="299"/>
        <end position="318"/>
    </location>
</feature>
<keyword evidence="8 9" id="KW-0472">Membrane</keyword>
<organism evidence="10 11">
    <name type="scientific">Glossina brevipalpis</name>
    <dbReference type="NCBI Taxonomy" id="37001"/>
    <lineage>
        <taxon>Eukaryota</taxon>
        <taxon>Metazoa</taxon>
        <taxon>Ecdysozoa</taxon>
        <taxon>Arthropoda</taxon>
        <taxon>Hexapoda</taxon>
        <taxon>Insecta</taxon>
        <taxon>Pterygota</taxon>
        <taxon>Neoptera</taxon>
        <taxon>Endopterygota</taxon>
        <taxon>Diptera</taxon>
        <taxon>Brachycera</taxon>
        <taxon>Muscomorpha</taxon>
        <taxon>Hippoboscoidea</taxon>
        <taxon>Glossinidae</taxon>
        <taxon>Glossina</taxon>
    </lineage>
</organism>
<evidence type="ECO:0000256" key="4">
    <source>
        <dbReference type="ARBA" id="ARBA00022448"/>
    </source>
</evidence>
<proteinExistence type="inferred from homology"/>
<dbReference type="Proteomes" id="UP000091820">
    <property type="component" value="Unassembled WGS sequence"/>
</dbReference>
<evidence type="ECO:0000256" key="1">
    <source>
        <dbReference type="ARBA" id="ARBA00000215"/>
    </source>
</evidence>
<feature type="transmembrane region" description="Helical" evidence="9">
    <location>
        <begin position="148"/>
        <end position="167"/>
    </location>
</feature>
<comment type="catalytic activity">
    <reaction evidence="1 9">
        <text>riboflavin(in) = riboflavin(out)</text>
        <dbReference type="Rhea" id="RHEA:35015"/>
        <dbReference type="ChEBI" id="CHEBI:57986"/>
    </reaction>
</comment>
<dbReference type="STRING" id="37001.A0A1A9WB73"/>
<dbReference type="AlphaFoldDB" id="A0A1A9WB73"/>
<dbReference type="EnsemblMetazoa" id="GBRI012920-RA">
    <property type="protein sequence ID" value="GBRI012920-PA"/>
    <property type="gene ID" value="GBRI012920"/>
</dbReference>
<dbReference type="PANTHER" id="PTHR12929">
    <property type="entry name" value="SOLUTE CARRIER FAMILY 52"/>
    <property type="match status" value="1"/>
</dbReference>
<accession>A0A1A9WB73</accession>
<evidence type="ECO:0000256" key="5">
    <source>
        <dbReference type="ARBA" id="ARBA00022475"/>
    </source>
</evidence>
<keyword evidence="5 9" id="KW-1003">Cell membrane</keyword>
<dbReference type="Pfam" id="PF06237">
    <property type="entry name" value="SLC52_ribofla_tr"/>
    <property type="match status" value="1"/>
</dbReference>
<reference evidence="10" key="2">
    <citation type="submission" date="2020-05" db="UniProtKB">
        <authorList>
            <consortium name="EnsemblMetazoa"/>
        </authorList>
    </citation>
    <scope>IDENTIFICATION</scope>
    <source>
        <strain evidence="10">IAEA</strain>
    </source>
</reference>